<sequence>MCKYIIIENFVNIWTFIEGIINKTETINHKLH</sequence>
<proteinExistence type="predicted"/>
<dbReference type="AlphaFoldDB" id="A0A1G9A5M6"/>
<protein>
    <submittedName>
        <fullName evidence="1">Uncharacterized protein</fullName>
    </submittedName>
</protein>
<organism evidence="1 2">
    <name type="scientific">Sediminibacillus albus</name>
    <dbReference type="NCBI Taxonomy" id="407036"/>
    <lineage>
        <taxon>Bacteria</taxon>
        <taxon>Bacillati</taxon>
        <taxon>Bacillota</taxon>
        <taxon>Bacilli</taxon>
        <taxon>Bacillales</taxon>
        <taxon>Bacillaceae</taxon>
        <taxon>Sediminibacillus</taxon>
    </lineage>
</organism>
<evidence type="ECO:0000313" key="2">
    <source>
        <dbReference type="Proteomes" id="UP000198694"/>
    </source>
</evidence>
<reference evidence="1 2" key="1">
    <citation type="submission" date="2016-10" db="EMBL/GenBank/DDBJ databases">
        <authorList>
            <person name="de Groot N.N."/>
        </authorList>
    </citation>
    <scope>NUCLEOTIDE SEQUENCE [LARGE SCALE GENOMIC DNA]</scope>
    <source>
        <strain evidence="1 2">CGMCC 1.6502</strain>
    </source>
</reference>
<accession>A0A1G9A5M6</accession>
<dbReference type="Proteomes" id="UP000198694">
    <property type="component" value="Unassembled WGS sequence"/>
</dbReference>
<keyword evidence="2" id="KW-1185">Reference proteome</keyword>
<gene>
    <name evidence="1" type="ORF">SAMN05216243_2385</name>
</gene>
<evidence type="ECO:0000313" key="1">
    <source>
        <dbReference type="EMBL" id="SDK21730.1"/>
    </source>
</evidence>
<dbReference type="STRING" id="407036.SAMN05216243_2385"/>
<dbReference type="EMBL" id="FNFL01000003">
    <property type="protein sequence ID" value="SDK21730.1"/>
    <property type="molecule type" value="Genomic_DNA"/>
</dbReference>
<name>A0A1G9A5M6_9BACI</name>